<evidence type="ECO:0000313" key="2">
    <source>
        <dbReference type="Proteomes" id="UP000322667"/>
    </source>
</evidence>
<dbReference type="InterPro" id="IPR004320">
    <property type="entry name" value="BPS1_pln"/>
</dbReference>
<dbReference type="GO" id="GO:0048367">
    <property type="term" value="P:shoot system development"/>
    <property type="evidence" value="ECO:0007669"/>
    <property type="project" value="InterPro"/>
</dbReference>
<proteinExistence type="predicted"/>
<protein>
    <submittedName>
        <fullName evidence="1">Uncharacterized protein</fullName>
    </submittedName>
</protein>
<dbReference type="EMBL" id="CM017634">
    <property type="protein sequence ID" value="TYH37463.1"/>
    <property type="molecule type" value="Genomic_DNA"/>
</dbReference>
<gene>
    <name evidence="1" type="ORF">ES332_D12G042300v1</name>
</gene>
<sequence>MFSTALNQKPNFQARSNSLPYEHLCRLKSNETASSSSHSINQKLNDLRDVYDLVDSLLQLPHSQNSLAQQCTDKQVDELLNGSLRLLDVCGVAKSALLQAKEDTQKLQSILRKKDLKIKPDLENDVEATLNMLREVEGVTSHYQWRNDATKQMHSNPVTCEGEATETNEFKKVNAVLSTLIDYMARKCSNMSTENAQNELESF</sequence>
<name>A0A5D2I5F3_GOSTO</name>
<dbReference type="PANTHER" id="PTHR33070:SF129">
    <property type="entry name" value="DUF241 DOMAIN PROTEIN"/>
    <property type="match status" value="1"/>
</dbReference>
<reference evidence="1 2" key="1">
    <citation type="submission" date="2019-07" db="EMBL/GenBank/DDBJ databases">
        <title>WGS assembly of Gossypium tomentosum.</title>
        <authorList>
            <person name="Chen Z.J."/>
            <person name="Sreedasyam A."/>
            <person name="Ando A."/>
            <person name="Song Q."/>
            <person name="De L."/>
            <person name="Hulse-Kemp A."/>
            <person name="Ding M."/>
            <person name="Ye W."/>
            <person name="Kirkbride R."/>
            <person name="Jenkins J."/>
            <person name="Plott C."/>
            <person name="Lovell J."/>
            <person name="Lin Y.-M."/>
            <person name="Vaughn R."/>
            <person name="Liu B."/>
            <person name="Li W."/>
            <person name="Simpson S."/>
            <person name="Scheffler B."/>
            <person name="Saski C."/>
            <person name="Grover C."/>
            <person name="Hu G."/>
            <person name="Conover J."/>
            <person name="Carlson J."/>
            <person name="Shu S."/>
            <person name="Boston L."/>
            <person name="Williams M."/>
            <person name="Peterson D."/>
            <person name="Mcgee K."/>
            <person name="Jones D."/>
            <person name="Wendel J."/>
            <person name="Stelly D."/>
            <person name="Grimwood J."/>
            <person name="Schmutz J."/>
        </authorList>
    </citation>
    <scope>NUCLEOTIDE SEQUENCE [LARGE SCALE GENOMIC DNA]</scope>
    <source>
        <strain evidence="1">7179.01</strain>
    </source>
</reference>
<dbReference type="Proteomes" id="UP000322667">
    <property type="component" value="Chromosome D12"/>
</dbReference>
<dbReference type="GO" id="GO:0048364">
    <property type="term" value="P:root development"/>
    <property type="evidence" value="ECO:0007669"/>
    <property type="project" value="InterPro"/>
</dbReference>
<keyword evidence="2" id="KW-1185">Reference proteome</keyword>
<accession>A0A5D2I5F3</accession>
<organism evidence="1 2">
    <name type="scientific">Gossypium tomentosum</name>
    <name type="common">Hawaiian cotton</name>
    <name type="synonym">Gossypium sandvicense</name>
    <dbReference type="NCBI Taxonomy" id="34277"/>
    <lineage>
        <taxon>Eukaryota</taxon>
        <taxon>Viridiplantae</taxon>
        <taxon>Streptophyta</taxon>
        <taxon>Embryophyta</taxon>
        <taxon>Tracheophyta</taxon>
        <taxon>Spermatophyta</taxon>
        <taxon>Magnoliopsida</taxon>
        <taxon>eudicotyledons</taxon>
        <taxon>Gunneridae</taxon>
        <taxon>Pentapetalae</taxon>
        <taxon>rosids</taxon>
        <taxon>malvids</taxon>
        <taxon>Malvales</taxon>
        <taxon>Malvaceae</taxon>
        <taxon>Malvoideae</taxon>
        <taxon>Gossypium</taxon>
    </lineage>
</organism>
<dbReference type="PANTHER" id="PTHR33070">
    <property type="entry name" value="OS06G0725500 PROTEIN"/>
    <property type="match status" value="1"/>
</dbReference>
<dbReference type="AlphaFoldDB" id="A0A5D2I5F3"/>
<evidence type="ECO:0000313" key="1">
    <source>
        <dbReference type="EMBL" id="TYH37463.1"/>
    </source>
</evidence>
<dbReference type="Pfam" id="PF03087">
    <property type="entry name" value="BPS1"/>
    <property type="match status" value="1"/>
</dbReference>